<protein>
    <submittedName>
        <fullName evidence="1">G/U mismatch-specific uracil-DNA glycosylase</fullName>
    </submittedName>
</protein>
<dbReference type="SUPFAM" id="SSF52141">
    <property type="entry name" value="Uracil-DNA glycosylase-like"/>
    <property type="match status" value="1"/>
</dbReference>
<comment type="caution">
    <text evidence="1">The sequence shown here is derived from an EMBL/GenBank/DDBJ whole genome shotgun (WGS) entry which is preliminary data.</text>
</comment>
<proteinExistence type="predicted"/>
<reference evidence="1 2" key="1">
    <citation type="submission" date="2018-05" db="EMBL/GenBank/DDBJ databases">
        <title>Genomic Encyclopedia of Type Strains, Phase IV (KMG-IV): sequencing the most valuable type-strain genomes for metagenomic binning, comparative biology and taxonomic classification.</title>
        <authorList>
            <person name="Goeker M."/>
        </authorList>
    </citation>
    <scope>NUCLEOTIDE SEQUENCE [LARGE SCALE GENOMIC DNA]</scope>
    <source>
        <strain evidence="1 2">DSM 100333</strain>
    </source>
</reference>
<dbReference type="Gene3D" id="3.40.470.10">
    <property type="entry name" value="Uracil-DNA glycosylase-like domain"/>
    <property type="match status" value="1"/>
</dbReference>
<sequence length="213" mass="24382">MSETTEISKSACDLVQKEERGGVEVHPFVPFLPPNAKLLMLGTFPPAPKRWCIPWYYPNFTNDMWRIVGLCFFGDKLRFVDVERKTYRLEPLKAFLQNKGIAIFDTCLRVRRTKGTASDKDLEVVRQADLDGMLRALPQCRAVVAAGQLATRIFSEHYGIDAKGMRMGDHRDFQFDGRDLSLYRLPSSSRAYPMRLEAKAEYYAKMFGDIGLL</sequence>
<dbReference type="Proteomes" id="UP000245870">
    <property type="component" value="Unassembled WGS sequence"/>
</dbReference>
<accession>A0A2U0UFY2</accession>
<gene>
    <name evidence="1" type="ORF">C7379_10685</name>
</gene>
<evidence type="ECO:0000313" key="1">
    <source>
        <dbReference type="EMBL" id="PVX56513.1"/>
    </source>
</evidence>
<dbReference type="AlphaFoldDB" id="A0A2U0UFY2"/>
<name>A0A2U0UFY2_9BACT</name>
<dbReference type="InterPro" id="IPR036895">
    <property type="entry name" value="Uracil-DNA_glycosylase-like_sf"/>
</dbReference>
<dbReference type="CDD" id="cd10032">
    <property type="entry name" value="UDG-F6_HDG"/>
    <property type="match status" value="1"/>
</dbReference>
<organism evidence="1 2">
    <name type="scientific">Hallella colorans</name>
    <dbReference type="NCBI Taxonomy" id="1703337"/>
    <lineage>
        <taxon>Bacteria</taxon>
        <taxon>Pseudomonadati</taxon>
        <taxon>Bacteroidota</taxon>
        <taxon>Bacteroidia</taxon>
        <taxon>Bacteroidales</taxon>
        <taxon>Prevotellaceae</taxon>
        <taxon>Hallella</taxon>
    </lineage>
</organism>
<dbReference type="EMBL" id="QENY01000006">
    <property type="protein sequence ID" value="PVX56513.1"/>
    <property type="molecule type" value="Genomic_DNA"/>
</dbReference>
<keyword evidence="2" id="KW-1185">Reference proteome</keyword>
<evidence type="ECO:0000313" key="2">
    <source>
        <dbReference type="Proteomes" id="UP000245870"/>
    </source>
</evidence>